<dbReference type="STRING" id="1322246.BN4_11518"/>
<dbReference type="Proteomes" id="UP000011724">
    <property type="component" value="Chromosome"/>
</dbReference>
<dbReference type="BioCyc" id="DPIE1322246:BN4_RS07620-MONOMER"/>
<dbReference type="HOGENOM" id="CLU_1545162_0_0_7"/>
<evidence type="ECO:0000313" key="3">
    <source>
        <dbReference type="Proteomes" id="UP000011724"/>
    </source>
</evidence>
<dbReference type="OrthoDB" id="5439087at2"/>
<organism evidence="2 3">
    <name type="scientific">Pseudodesulfovibrio piezophilus (strain DSM 21447 / JCM 15486 / C1TLV30)</name>
    <name type="common">Desulfovibrio piezophilus</name>
    <dbReference type="NCBI Taxonomy" id="1322246"/>
    <lineage>
        <taxon>Bacteria</taxon>
        <taxon>Pseudomonadati</taxon>
        <taxon>Thermodesulfobacteriota</taxon>
        <taxon>Desulfovibrionia</taxon>
        <taxon>Desulfovibrionales</taxon>
        <taxon>Desulfovibrionaceae</taxon>
    </lineage>
</organism>
<dbReference type="AlphaFoldDB" id="M1WVV0"/>
<dbReference type="KEGG" id="dpi:BN4_11518"/>
<feature type="compositionally biased region" description="Basic residues" evidence="1">
    <location>
        <begin position="147"/>
        <end position="158"/>
    </location>
</feature>
<accession>M1WVV0</accession>
<gene>
    <name evidence="2" type="ordered locus">BN4_11518</name>
</gene>
<reference evidence="2 3" key="1">
    <citation type="journal article" date="2013" name="PLoS ONE">
        <title>The first genomic and proteomic characterization of a deep-sea sulfate reducer: insights into the piezophilic lifestyle of Desulfovibrio piezophilus.</title>
        <authorList>
            <person name="Pradel N."/>
            <person name="Ji B."/>
            <person name="Gimenez G."/>
            <person name="Talla E."/>
            <person name="Lenoble P."/>
            <person name="Garel M."/>
            <person name="Tamburini C."/>
            <person name="Fourquet P."/>
            <person name="Lebrun R."/>
            <person name="Bertin P."/>
            <person name="Denis Y."/>
            <person name="Pophillat M."/>
            <person name="Barbe V."/>
            <person name="Ollivier B."/>
            <person name="Dolla A."/>
        </authorList>
    </citation>
    <scope>NUCLEOTIDE SEQUENCE [LARGE SCALE GENOMIC DNA]</scope>
    <source>
        <strain evidence="3">DSM 10523 / SB164P1</strain>
    </source>
</reference>
<dbReference type="RefSeq" id="WP_015414799.1">
    <property type="nucleotide sequence ID" value="NC_020409.1"/>
</dbReference>
<proteinExistence type="predicted"/>
<evidence type="ECO:0000313" key="2">
    <source>
        <dbReference type="EMBL" id="CCH48753.1"/>
    </source>
</evidence>
<evidence type="ECO:0000256" key="1">
    <source>
        <dbReference type="SAM" id="MobiDB-lite"/>
    </source>
</evidence>
<keyword evidence="3" id="KW-1185">Reference proteome</keyword>
<dbReference type="EMBL" id="FO203427">
    <property type="protein sequence ID" value="CCH48753.1"/>
    <property type="molecule type" value="Genomic_DNA"/>
</dbReference>
<feature type="region of interest" description="Disordered" evidence="1">
    <location>
        <begin position="138"/>
        <end position="173"/>
    </location>
</feature>
<reference evidence="3" key="2">
    <citation type="journal article" date="2013" name="Stand. Genomic Sci.">
        <title>Complete genome sequence of Desulfocapsa sulfexigens, a marine deltaproteobacterium specialized in disproportionating inorganic sulfur compounds.</title>
        <authorList>
            <person name="Finster K.W."/>
            <person name="Kjeldsen K.U."/>
            <person name="Kube M."/>
            <person name="Reinhardt R."/>
            <person name="Mussmann M."/>
            <person name="Amann R."/>
            <person name="Schreiber L."/>
        </authorList>
    </citation>
    <scope>NUCLEOTIDE SEQUENCE [LARGE SCALE GENOMIC DNA]</scope>
    <source>
        <strain evidence="3">DSM 10523 / SB164P1</strain>
    </source>
</reference>
<protein>
    <submittedName>
        <fullName evidence="2">Transposon Tn7 transposition protein TnsB</fullName>
    </submittedName>
</protein>
<name>M1WVV0_PSEP2</name>
<sequence length="173" mass="20137">MFRINEVLKYEGRLFRVLSLLGEQLVWIDLESPKPFPALILRNDLIQSIEDETLFRAEDPHSELAFKNPKPGSSAQIKRDTNYAFVQETLDKLEYFDRKELTARINEVVSSGKVSKPQLYKLLRRYWQRGQTPNALLPDYKHSGGKEKKRVANGKKLGRPREFMRSGFTLSDH</sequence>
<dbReference type="PATRIC" id="fig|879567.3.peg.1589"/>
<dbReference type="eggNOG" id="COG2801">
    <property type="taxonomic scope" value="Bacteria"/>
</dbReference>